<keyword evidence="5" id="KW-0614">Plasmid</keyword>
<keyword evidence="6" id="KW-1185">Reference proteome</keyword>
<dbReference type="PANTHER" id="PTHR43691:SF11">
    <property type="entry name" value="FI09636P-RELATED"/>
    <property type="match status" value="1"/>
</dbReference>
<reference evidence="5" key="1">
    <citation type="submission" date="2011-08" db="EMBL/GenBank/DDBJ databases">
        <title>Complete sequence of plasmid 2 of Streptomyces violaceusniger Tu 4113.</title>
        <authorList>
            <consortium name="US DOE Joint Genome Institute"/>
            <person name="Lucas S."/>
            <person name="Han J."/>
            <person name="Lapidus A."/>
            <person name="Cheng J.-F."/>
            <person name="Goodwin L."/>
            <person name="Pitluck S."/>
            <person name="Peters L."/>
            <person name="Ivanova N."/>
            <person name="Daligault H."/>
            <person name="Detter J.C."/>
            <person name="Han C."/>
            <person name="Tapia R."/>
            <person name="Land M."/>
            <person name="Hauser L."/>
            <person name="Kyrpides N."/>
            <person name="Ivanova N."/>
            <person name="Pagani I."/>
            <person name="Hagen A."/>
            <person name="Katz L."/>
            <person name="Fiedler H.-P."/>
            <person name="Keasling J."/>
            <person name="Fortman J."/>
            <person name="Woyke T."/>
        </authorList>
    </citation>
    <scope>NUCLEOTIDE SEQUENCE [LARGE SCALE GENOMIC DNA]</scope>
    <source>
        <strain evidence="5">Tu 4113</strain>
        <plasmid evidence="5">pSTRVI02</plasmid>
    </source>
</reference>
<evidence type="ECO:0000313" key="6">
    <source>
        <dbReference type="Proteomes" id="UP000008703"/>
    </source>
</evidence>
<dbReference type="GO" id="GO:0004850">
    <property type="term" value="F:uridine phosphorylase activity"/>
    <property type="evidence" value="ECO:0007669"/>
    <property type="project" value="UniProtKB-EC"/>
</dbReference>
<dbReference type="Gene3D" id="3.40.50.1580">
    <property type="entry name" value="Nucleoside phosphorylase domain"/>
    <property type="match status" value="1"/>
</dbReference>
<evidence type="ECO:0000256" key="2">
    <source>
        <dbReference type="ARBA" id="ARBA00021980"/>
    </source>
</evidence>
<gene>
    <name evidence="5" type="ORF">Strvi_0203</name>
</gene>
<dbReference type="CDD" id="cd09007">
    <property type="entry name" value="NP-I_spr0068"/>
    <property type="match status" value="1"/>
</dbReference>
<evidence type="ECO:0000259" key="4">
    <source>
        <dbReference type="Pfam" id="PF01048"/>
    </source>
</evidence>
<proteinExistence type="predicted"/>
<dbReference type="Proteomes" id="UP000008703">
    <property type="component" value="Plasmid pSTRVI02"/>
</dbReference>
<dbReference type="AlphaFoldDB" id="G2PI25"/>
<organism evidence="5 6">
    <name type="scientific">Streptomyces violaceusniger (strain Tu 4113)</name>
    <dbReference type="NCBI Taxonomy" id="653045"/>
    <lineage>
        <taxon>Bacteria</taxon>
        <taxon>Bacillati</taxon>
        <taxon>Actinomycetota</taxon>
        <taxon>Actinomycetes</taxon>
        <taxon>Kitasatosporales</taxon>
        <taxon>Streptomycetaceae</taxon>
        <taxon>Streptomyces</taxon>
        <taxon>Streptomyces violaceusniger group</taxon>
    </lineage>
</organism>
<feature type="domain" description="Nucleoside phosphorylase" evidence="4">
    <location>
        <begin position="82"/>
        <end position="261"/>
    </location>
</feature>
<dbReference type="RefSeq" id="WP_014043911.1">
    <property type="nucleotide sequence ID" value="NC_015952.1"/>
</dbReference>
<name>G2PI25_STRV4</name>
<protein>
    <recommendedName>
        <fullName evidence="2">Uridine phosphorylase</fullName>
        <ecNumber evidence="1">2.4.2.3</ecNumber>
    </recommendedName>
</protein>
<dbReference type="PANTHER" id="PTHR43691">
    <property type="entry name" value="URIDINE PHOSPHORYLASE"/>
    <property type="match status" value="1"/>
</dbReference>
<dbReference type="GO" id="GO:0005829">
    <property type="term" value="C:cytosol"/>
    <property type="evidence" value="ECO:0007669"/>
    <property type="project" value="TreeGrafter"/>
</dbReference>
<evidence type="ECO:0000313" key="5">
    <source>
        <dbReference type="EMBL" id="AEM88976.1"/>
    </source>
</evidence>
<dbReference type="GO" id="GO:0009116">
    <property type="term" value="P:nucleoside metabolic process"/>
    <property type="evidence" value="ECO:0007669"/>
    <property type="project" value="InterPro"/>
</dbReference>
<dbReference type="InterPro" id="IPR035994">
    <property type="entry name" value="Nucleoside_phosphorylase_sf"/>
</dbReference>
<dbReference type="KEGG" id="svl:Strvi_0203"/>
<dbReference type="eggNOG" id="COG2820">
    <property type="taxonomic scope" value="Bacteria"/>
</dbReference>
<evidence type="ECO:0000256" key="3">
    <source>
        <dbReference type="ARBA" id="ARBA00048447"/>
    </source>
</evidence>
<accession>G2PI25</accession>
<dbReference type="EC" id="2.4.2.3" evidence="1"/>
<evidence type="ECO:0000256" key="1">
    <source>
        <dbReference type="ARBA" id="ARBA00011888"/>
    </source>
</evidence>
<dbReference type="EMBL" id="CP002996">
    <property type="protein sequence ID" value="AEM88976.1"/>
    <property type="molecule type" value="Genomic_DNA"/>
</dbReference>
<comment type="catalytic activity">
    <reaction evidence="3">
        <text>uridine + phosphate = alpha-D-ribose 1-phosphate + uracil</text>
        <dbReference type="Rhea" id="RHEA:24388"/>
        <dbReference type="ChEBI" id="CHEBI:16704"/>
        <dbReference type="ChEBI" id="CHEBI:17568"/>
        <dbReference type="ChEBI" id="CHEBI:43474"/>
        <dbReference type="ChEBI" id="CHEBI:57720"/>
        <dbReference type="EC" id="2.4.2.3"/>
    </reaction>
</comment>
<dbReference type="Pfam" id="PF01048">
    <property type="entry name" value="PNP_UDP_1"/>
    <property type="match status" value="1"/>
</dbReference>
<dbReference type="InterPro" id="IPR000845">
    <property type="entry name" value="Nucleoside_phosphorylase_d"/>
</dbReference>
<dbReference type="SUPFAM" id="SSF53167">
    <property type="entry name" value="Purine and uridine phosphorylases"/>
    <property type="match status" value="1"/>
</dbReference>
<dbReference type="HOGENOM" id="CLU_1110913_0_0_11"/>
<sequence length="263" mass="28341">MTEAPFPLYPGKHDLPSVPDPAEHAAYVRARYPAATLGHCAGAVLVYQPRLMNHIRSRYRPLQRQGWIRGDLRILNRTGRKIAVCGDFGLGAPAAALVLEQLIALGVRRIVTVGTAASLQPHLNPGDLVVCDSALRDEGVSRHYLPPSPSITPPGELTARLTKALRDQDHVMVHQGPGWTTDAPYRETRAEIEQYAATGVMTADMEAAAVFAVTAHRRVEAAALFAVADSLTRRTPRRDQASVRAAARTGLETALDLLAGAVA</sequence>
<geneLocation type="plasmid" evidence="5 6">
    <name>pSTRVI02</name>
</geneLocation>